<dbReference type="PANTHER" id="PTHR43612">
    <property type="entry name" value="TRIFUNCTIONAL ENZYME SUBUNIT ALPHA"/>
    <property type="match status" value="1"/>
</dbReference>
<dbReference type="SUPFAM" id="SSF51735">
    <property type="entry name" value="NAD(P)-binding Rossmann-fold domains"/>
    <property type="match status" value="1"/>
</dbReference>
<dbReference type="InterPro" id="IPR050136">
    <property type="entry name" value="FA_oxidation_alpha_subunit"/>
</dbReference>
<dbReference type="GO" id="GO:0016509">
    <property type="term" value="F:long-chain (3S)-3-hydroxyacyl-CoA dehydrogenase (NAD+) activity"/>
    <property type="evidence" value="ECO:0007669"/>
    <property type="project" value="TreeGrafter"/>
</dbReference>
<dbReference type="PANTHER" id="PTHR43612:SF3">
    <property type="entry name" value="TRIFUNCTIONAL ENZYME SUBUNIT ALPHA, MITOCHONDRIAL"/>
    <property type="match status" value="1"/>
</dbReference>
<dbReference type="GO" id="GO:0016507">
    <property type="term" value="C:mitochondrial fatty acid beta-oxidation multienzyme complex"/>
    <property type="evidence" value="ECO:0007669"/>
    <property type="project" value="TreeGrafter"/>
</dbReference>
<proteinExistence type="predicted"/>
<sequence length="81" mass="9409">MGAGIAQVSAQRGLPTIMRDVSIAGLARGQHQIQTNLDKMVKRKRMSVVEREQVSSMYNWCLFHLYNIRKQFFSMKRHKSI</sequence>
<organism evidence="2 3">
    <name type="scientific">Dibothriocephalus latus</name>
    <name type="common">Fish tapeworm</name>
    <name type="synonym">Diphyllobothrium latum</name>
    <dbReference type="NCBI Taxonomy" id="60516"/>
    <lineage>
        <taxon>Eukaryota</taxon>
        <taxon>Metazoa</taxon>
        <taxon>Spiralia</taxon>
        <taxon>Lophotrochozoa</taxon>
        <taxon>Platyhelminthes</taxon>
        <taxon>Cestoda</taxon>
        <taxon>Eucestoda</taxon>
        <taxon>Diphyllobothriidea</taxon>
        <taxon>Diphyllobothriidae</taxon>
        <taxon>Dibothriocephalus</taxon>
    </lineage>
</organism>
<dbReference type="GO" id="GO:0006635">
    <property type="term" value="P:fatty acid beta-oxidation"/>
    <property type="evidence" value="ECO:0007669"/>
    <property type="project" value="TreeGrafter"/>
</dbReference>
<accession>A0A3P7PKN1</accession>
<feature type="domain" description="3-hydroxyacyl-CoA dehydrogenase NAD binding" evidence="1">
    <location>
        <begin position="1"/>
        <end position="55"/>
    </location>
</feature>
<evidence type="ECO:0000313" key="3">
    <source>
        <dbReference type="Proteomes" id="UP000281553"/>
    </source>
</evidence>
<evidence type="ECO:0000259" key="1">
    <source>
        <dbReference type="Pfam" id="PF02737"/>
    </source>
</evidence>
<keyword evidence="3" id="KW-1185">Reference proteome</keyword>
<dbReference type="InterPro" id="IPR006176">
    <property type="entry name" value="3-OHacyl-CoA_DH_NAD-bd"/>
</dbReference>
<protein>
    <recommendedName>
        <fullName evidence="1">3-hydroxyacyl-CoA dehydrogenase NAD binding domain-containing protein</fullName>
    </recommendedName>
</protein>
<name>A0A3P7PKN1_DIBLA</name>
<dbReference type="Gene3D" id="3.40.50.720">
    <property type="entry name" value="NAD(P)-binding Rossmann-like Domain"/>
    <property type="match status" value="1"/>
</dbReference>
<dbReference type="EMBL" id="UYRU01115637">
    <property type="protein sequence ID" value="VDN45267.1"/>
    <property type="molecule type" value="Genomic_DNA"/>
</dbReference>
<dbReference type="Proteomes" id="UP000281553">
    <property type="component" value="Unassembled WGS sequence"/>
</dbReference>
<dbReference type="GO" id="GO:0070403">
    <property type="term" value="F:NAD+ binding"/>
    <property type="evidence" value="ECO:0007669"/>
    <property type="project" value="InterPro"/>
</dbReference>
<dbReference type="InterPro" id="IPR036291">
    <property type="entry name" value="NAD(P)-bd_dom_sf"/>
</dbReference>
<dbReference type="AlphaFoldDB" id="A0A3P7PKN1"/>
<evidence type="ECO:0000313" key="2">
    <source>
        <dbReference type="EMBL" id="VDN45267.1"/>
    </source>
</evidence>
<gene>
    <name evidence="2" type="ORF">DILT_LOCUS19562</name>
</gene>
<dbReference type="GO" id="GO:0004300">
    <property type="term" value="F:enoyl-CoA hydratase activity"/>
    <property type="evidence" value="ECO:0007669"/>
    <property type="project" value="TreeGrafter"/>
</dbReference>
<dbReference type="Pfam" id="PF02737">
    <property type="entry name" value="3HCDH_N"/>
    <property type="match status" value="1"/>
</dbReference>
<reference evidence="2 3" key="1">
    <citation type="submission" date="2018-11" db="EMBL/GenBank/DDBJ databases">
        <authorList>
            <consortium name="Pathogen Informatics"/>
        </authorList>
    </citation>
    <scope>NUCLEOTIDE SEQUENCE [LARGE SCALE GENOMIC DNA]</scope>
</reference>